<accession>A0A1X1Y0U5</accession>
<sequence length="340" mass="37071">MRSPFENQSPTDAFASSWVTRETAAAAVAAAESMLRLGEVEVLDPAPHAWGSRRLWRVQSNTRRLVAKFWSGRQVRRLRAEAMLAASAASEASPIVAPAAAIGWGEGPPKTLLHSRSHYLENDPDVWRACTHAASFYRLLGGAHASGADAHALGRALAQLHQVFRHTTLPVGPRWPALCQASLPNPQPGAPIIVAQQRIRQRAKELAAMPTTVVHGDARYDNAIRVDRGVIVLIDLEFCRRDSSLFDLASLVAPTRTTDGNFQMATAAELAQATQGYESIAGDLSRACWALLPTVVLAHYAIVAMDLRTRPTENLHVLQLVSDLLEQIDDLIADVRRLVV</sequence>
<dbReference type="OrthoDB" id="4691774at2"/>
<reference evidence="1 2" key="1">
    <citation type="journal article" date="2019" name="Emerg. Microbes Infect.">
        <title>Comprehensive subspecies identification of 175 nontuberculous mycobacteria species based on 7547 genomic profiles.</title>
        <authorList>
            <person name="Matsumoto Y."/>
            <person name="Kinjo T."/>
            <person name="Motooka D."/>
            <person name="Nabeya D."/>
            <person name="Jung N."/>
            <person name="Uechi K."/>
            <person name="Horii T."/>
            <person name="Iida T."/>
            <person name="Fujita J."/>
            <person name="Nakamura S."/>
        </authorList>
    </citation>
    <scope>NUCLEOTIDE SEQUENCE [LARGE SCALE GENOMIC DNA]</scope>
    <source>
        <strain evidence="1 2">JCM 15657</strain>
    </source>
</reference>
<name>A0A1X1Y0U5_9MYCO</name>
<dbReference type="Proteomes" id="UP000466396">
    <property type="component" value="Chromosome"/>
</dbReference>
<dbReference type="AlphaFoldDB" id="A0A1X1Y0U5"/>
<dbReference type="SUPFAM" id="SSF56112">
    <property type="entry name" value="Protein kinase-like (PK-like)"/>
    <property type="match status" value="1"/>
</dbReference>
<evidence type="ECO:0000313" key="1">
    <source>
        <dbReference type="EMBL" id="BBX97093.1"/>
    </source>
</evidence>
<dbReference type="EMBL" id="AP022581">
    <property type="protein sequence ID" value="BBX97093.1"/>
    <property type="molecule type" value="Genomic_DNA"/>
</dbReference>
<keyword evidence="2" id="KW-1185">Reference proteome</keyword>
<proteinExistence type="predicted"/>
<protein>
    <submittedName>
        <fullName evidence="1">Uncharacterized protein</fullName>
    </submittedName>
</protein>
<organism evidence="1 2">
    <name type="scientific">Mycobacterium lacus</name>
    <dbReference type="NCBI Taxonomy" id="169765"/>
    <lineage>
        <taxon>Bacteria</taxon>
        <taxon>Bacillati</taxon>
        <taxon>Actinomycetota</taxon>
        <taxon>Actinomycetes</taxon>
        <taxon>Mycobacteriales</taxon>
        <taxon>Mycobacteriaceae</taxon>
        <taxon>Mycobacterium</taxon>
    </lineage>
</organism>
<dbReference type="STRING" id="169765.AWC15_02985"/>
<dbReference type="InterPro" id="IPR011009">
    <property type="entry name" value="Kinase-like_dom_sf"/>
</dbReference>
<evidence type="ECO:0000313" key="2">
    <source>
        <dbReference type="Proteomes" id="UP000466396"/>
    </source>
</evidence>
<dbReference type="Gene3D" id="3.90.1200.10">
    <property type="match status" value="1"/>
</dbReference>
<gene>
    <name evidence="1" type="ORF">MLAC_23870</name>
</gene>
<dbReference type="KEGG" id="mlj:MLAC_23870"/>